<sequence>MKMFDNITKRSFGFNLLVIGGLIILMGIIFFLSLGFLTRHGEEVTVPDVRGKSIEDATSTLEALGFDVEVRDSIYIDTMRALLVYEQTPERGDVVKSHRTIFLTVNKLVPPMVPMPDLEGLTYRSAEMTLRARRLNIGDTIYKPDFATNTVLEQRLHGKPIKPGTEIPEGSNITLVLSSGTGSMENPVPETVGMTYLEAREVLAASNLNIGTVLIDGGVADTLGAFVYRQSPPRRNGLGELNMIRAGESIDLWLSATKPVTDSLGTPPPPPPASEY</sequence>
<dbReference type="PROSITE" id="PS51178">
    <property type="entry name" value="PASTA"/>
    <property type="match status" value="2"/>
</dbReference>
<feature type="domain" description="PASTA" evidence="2">
    <location>
        <begin position="109"/>
        <end position="179"/>
    </location>
</feature>
<feature type="domain" description="PASTA" evidence="2">
    <location>
        <begin position="41"/>
        <end position="107"/>
    </location>
</feature>
<organism evidence="3 4">
    <name type="scientific">Chitinophaga pollutisoli</name>
    <dbReference type="NCBI Taxonomy" id="3133966"/>
    <lineage>
        <taxon>Bacteria</taxon>
        <taxon>Pseudomonadati</taxon>
        <taxon>Bacteroidota</taxon>
        <taxon>Chitinophagia</taxon>
        <taxon>Chitinophagales</taxon>
        <taxon>Chitinophagaceae</taxon>
        <taxon>Chitinophaga</taxon>
    </lineage>
</organism>
<keyword evidence="1" id="KW-1133">Transmembrane helix</keyword>
<evidence type="ECO:0000259" key="2">
    <source>
        <dbReference type="PROSITE" id="PS51178"/>
    </source>
</evidence>
<name>A0ABZ2YR49_9BACT</name>
<dbReference type="EMBL" id="CP149822">
    <property type="protein sequence ID" value="WZN42253.1"/>
    <property type="molecule type" value="Genomic_DNA"/>
</dbReference>
<keyword evidence="1" id="KW-0472">Membrane</keyword>
<evidence type="ECO:0000256" key="1">
    <source>
        <dbReference type="SAM" id="Phobius"/>
    </source>
</evidence>
<accession>A0ABZ2YR49</accession>
<evidence type="ECO:0000313" key="3">
    <source>
        <dbReference type="EMBL" id="WZN42253.1"/>
    </source>
</evidence>
<protein>
    <submittedName>
        <fullName evidence="3">PASTA domain-containing protein</fullName>
    </submittedName>
</protein>
<dbReference type="CDD" id="cd06577">
    <property type="entry name" value="PASTA_pknB"/>
    <property type="match status" value="2"/>
</dbReference>
<dbReference type="InterPro" id="IPR005543">
    <property type="entry name" value="PASTA_dom"/>
</dbReference>
<dbReference type="Proteomes" id="UP001485459">
    <property type="component" value="Chromosome"/>
</dbReference>
<reference evidence="4" key="1">
    <citation type="submission" date="2024-03" db="EMBL/GenBank/DDBJ databases">
        <title>Chitinophaga horti sp. nov., isolated from garden soil.</title>
        <authorList>
            <person name="Lee D.S."/>
            <person name="Han D.M."/>
            <person name="Baek J.H."/>
            <person name="Choi D.G."/>
            <person name="Jeon J.H."/>
            <person name="Jeon C.O."/>
        </authorList>
    </citation>
    <scope>NUCLEOTIDE SEQUENCE [LARGE SCALE GENOMIC DNA]</scope>
    <source>
        <strain evidence="4">GPA1</strain>
    </source>
</reference>
<dbReference type="SMART" id="SM00740">
    <property type="entry name" value="PASTA"/>
    <property type="match status" value="2"/>
</dbReference>
<dbReference type="Gene3D" id="3.30.10.20">
    <property type="match status" value="3"/>
</dbReference>
<gene>
    <name evidence="3" type="ORF">WJU16_04280</name>
</gene>
<keyword evidence="1" id="KW-0812">Transmembrane</keyword>
<dbReference type="Pfam" id="PF03793">
    <property type="entry name" value="PASTA"/>
    <property type="match status" value="2"/>
</dbReference>
<evidence type="ECO:0000313" key="4">
    <source>
        <dbReference type="Proteomes" id="UP001485459"/>
    </source>
</evidence>
<feature type="transmembrane region" description="Helical" evidence="1">
    <location>
        <begin position="12"/>
        <end position="37"/>
    </location>
</feature>
<keyword evidence="4" id="KW-1185">Reference proteome</keyword>
<dbReference type="RefSeq" id="WP_341837088.1">
    <property type="nucleotide sequence ID" value="NZ_CP149822.1"/>
</dbReference>
<dbReference type="SUPFAM" id="SSF54184">
    <property type="entry name" value="Penicillin-binding protein 2x (pbp-2x), c-terminal domain"/>
    <property type="match status" value="1"/>
</dbReference>
<proteinExistence type="predicted"/>